<dbReference type="GO" id="GO:0046872">
    <property type="term" value="F:metal ion binding"/>
    <property type="evidence" value="ECO:0007669"/>
    <property type="project" value="UniProtKB-KW"/>
</dbReference>
<comment type="subcellular location">
    <subcellularLocation>
        <location evidence="3">Membrane</location>
        <topology evidence="3">Single-pass type I membrane protein</topology>
    </subcellularLocation>
</comment>
<dbReference type="RefSeq" id="WP_131445740.1">
    <property type="nucleotide sequence ID" value="NZ_SJZI01000002.1"/>
</dbReference>
<name>A0A4R1BNM9_9BACT</name>
<comment type="cofactor">
    <cofactor evidence="2">
        <name>Co(2+)</name>
        <dbReference type="ChEBI" id="CHEBI:48828"/>
    </cofactor>
</comment>
<evidence type="ECO:0000256" key="9">
    <source>
        <dbReference type="ARBA" id="ARBA00022989"/>
    </source>
</evidence>
<feature type="chain" id="PRO_5020807672" evidence="13">
    <location>
        <begin position="20"/>
        <end position="321"/>
    </location>
</feature>
<keyword evidence="5" id="KW-0812">Transmembrane</keyword>
<evidence type="ECO:0000256" key="1">
    <source>
        <dbReference type="ARBA" id="ARBA00001936"/>
    </source>
</evidence>
<keyword evidence="9" id="KW-1133">Transmembrane helix</keyword>
<dbReference type="Pfam" id="PF01963">
    <property type="entry name" value="TraB_PrgY_gumN"/>
    <property type="match status" value="1"/>
</dbReference>
<keyword evidence="11" id="KW-0472">Membrane</keyword>
<evidence type="ECO:0000313" key="15">
    <source>
        <dbReference type="Proteomes" id="UP000295334"/>
    </source>
</evidence>
<evidence type="ECO:0000256" key="11">
    <source>
        <dbReference type="ARBA" id="ARBA00023136"/>
    </source>
</evidence>
<keyword evidence="10" id="KW-0482">Metalloprotease</keyword>
<proteinExistence type="predicted"/>
<evidence type="ECO:0000256" key="5">
    <source>
        <dbReference type="ARBA" id="ARBA00022692"/>
    </source>
</evidence>
<evidence type="ECO:0000256" key="13">
    <source>
        <dbReference type="SAM" id="SignalP"/>
    </source>
</evidence>
<dbReference type="InterPro" id="IPR002816">
    <property type="entry name" value="TraB/PrgY/GumN_fam"/>
</dbReference>
<keyword evidence="7 13" id="KW-0732">Signal</keyword>
<keyword evidence="8" id="KW-0378">Hydrolase</keyword>
<dbReference type="InterPro" id="IPR040230">
    <property type="entry name" value="TIKI1/2-like"/>
</dbReference>
<protein>
    <submittedName>
        <fullName evidence="14">TraB/GumN family protein</fullName>
    </submittedName>
</protein>
<evidence type="ECO:0000256" key="7">
    <source>
        <dbReference type="ARBA" id="ARBA00022729"/>
    </source>
</evidence>
<dbReference type="GO" id="GO:0004222">
    <property type="term" value="F:metalloendopeptidase activity"/>
    <property type="evidence" value="ECO:0007669"/>
    <property type="project" value="TreeGrafter"/>
</dbReference>
<evidence type="ECO:0000313" key="14">
    <source>
        <dbReference type="EMBL" id="TCJ18957.1"/>
    </source>
</evidence>
<dbReference type="GO" id="GO:0006508">
    <property type="term" value="P:proteolysis"/>
    <property type="evidence" value="ECO:0007669"/>
    <property type="project" value="UniProtKB-KW"/>
</dbReference>
<organism evidence="14 15">
    <name type="scientific">Flaviaesturariibacter flavus</name>
    <dbReference type="NCBI Taxonomy" id="2502780"/>
    <lineage>
        <taxon>Bacteria</taxon>
        <taxon>Pseudomonadati</taxon>
        <taxon>Bacteroidota</taxon>
        <taxon>Chitinophagia</taxon>
        <taxon>Chitinophagales</taxon>
        <taxon>Chitinophagaceae</taxon>
        <taxon>Flaviaestuariibacter</taxon>
    </lineage>
</organism>
<dbReference type="PANTHER" id="PTHR31120">
    <property type="entry name" value="METALLOPROTEASE TIKI"/>
    <property type="match status" value="1"/>
</dbReference>
<dbReference type="Proteomes" id="UP000295334">
    <property type="component" value="Unassembled WGS sequence"/>
</dbReference>
<dbReference type="CDD" id="cd14789">
    <property type="entry name" value="Tiki"/>
    <property type="match status" value="1"/>
</dbReference>
<comment type="caution">
    <text evidence="14">The sequence shown here is derived from an EMBL/GenBank/DDBJ whole genome shotgun (WGS) entry which is preliminary data.</text>
</comment>
<gene>
    <name evidence="14" type="ORF">EPD60_00660</name>
</gene>
<accession>A0A4R1BNM9</accession>
<evidence type="ECO:0000256" key="4">
    <source>
        <dbReference type="ARBA" id="ARBA00022670"/>
    </source>
</evidence>
<evidence type="ECO:0000256" key="10">
    <source>
        <dbReference type="ARBA" id="ARBA00023049"/>
    </source>
</evidence>
<dbReference type="GO" id="GO:0016020">
    <property type="term" value="C:membrane"/>
    <property type="evidence" value="ECO:0007669"/>
    <property type="project" value="UniProtKB-SubCell"/>
</dbReference>
<keyword evidence="6" id="KW-0479">Metal-binding</keyword>
<evidence type="ECO:0000256" key="8">
    <source>
        <dbReference type="ARBA" id="ARBA00022801"/>
    </source>
</evidence>
<keyword evidence="15" id="KW-1185">Reference proteome</keyword>
<dbReference type="OrthoDB" id="9798714at2"/>
<dbReference type="AlphaFoldDB" id="A0A4R1BNM9"/>
<evidence type="ECO:0000256" key="6">
    <source>
        <dbReference type="ARBA" id="ARBA00022723"/>
    </source>
</evidence>
<feature type="signal peptide" evidence="13">
    <location>
        <begin position="1"/>
        <end position="19"/>
    </location>
</feature>
<dbReference type="GO" id="GO:0030178">
    <property type="term" value="P:negative regulation of Wnt signaling pathway"/>
    <property type="evidence" value="ECO:0007669"/>
    <property type="project" value="InterPro"/>
</dbReference>
<dbReference type="PANTHER" id="PTHR31120:SF6">
    <property type="entry name" value="METALLOPROTEASE TIKI HOMOLOG"/>
    <property type="match status" value="1"/>
</dbReference>
<evidence type="ECO:0000256" key="3">
    <source>
        <dbReference type="ARBA" id="ARBA00004479"/>
    </source>
</evidence>
<evidence type="ECO:0000256" key="2">
    <source>
        <dbReference type="ARBA" id="ARBA00001941"/>
    </source>
</evidence>
<evidence type="ECO:0000256" key="12">
    <source>
        <dbReference type="ARBA" id="ARBA00023180"/>
    </source>
</evidence>
<sequence>MKNIFLALLLLVGVGSVSAQKRAAQKTPALQKVSAAQKIPAVDENTLLWRISGNGLQQPSYLFGTMHLLCAQQIDLSDSLRAAIASTSQVYLELDMENVQELSGVMGRMKMNGDTTLADLLPRPQYDSVRSFFSDKDNMIPFAMLEKFKPMLAASALMEADMDCPNPISMEQLIMAEAKEQGRDIKGLETMSFQMSIFDSIPYALQARQLIDYVRNYGKGDSRKEFEEMMQAYLLQRLDKLEGITRRDGAGMDSYNDLLLFRRNANWVQQLQRLMPESSVLVAVGAGHLPGDKGLIRLLRAAGYTVEPVANNMLRKMEKTL</sequence>
<keyword evidence="4" id="KW-0645">Protease</keyword>
<reference evidence="14 15" key="1">
    <citation type="submission" date="2019-03" db="EMBL/GenBank/DDBJ databases">
        <authorList>
            <person name="Kim M.K.M."/>
        </authorList>
    </citation>
    <scope>NUCLEOTIDE SEQUENCE [LARGE SCALE GENOMIC DNA]</scope>
    <source>
        <strain evidence="14 15">17J68-12</strain>
    </source>
</reference>
<dbReference type="EMBL" id="SJZI01000002">
    <property type="protein sequence ID" value="TCJ18957.1"/>
    <property type="molecule type" value="Genomic_DNA"/>
</dbReference>
<keyword evidence="12" id="KW-0325">Glycoprotein</keyword>
<comment type="cofactor">
    <cofactor evidence="1">
        <name>Mn(2+)</name>
        <dbReference type="ChEBI" id="CHEBI:29035"/>
    </cofactor>
</comment>